<dbReference type="InterPro" id="IPR013766">
    <property type="entry name" value="Thioredoxin_domain"/>
</dbReference>
<dbReference type="CDD" id="cd02947">
    <property type="entry name" value="TRX_family"/>
    <property type="match status" value="1"/>
</dbReference>
<dbReference type="PROSITE" id="PS51532">
    <property type="entry name" value="PITH"/>
    <property type="match status" value="1"/>
</dbReference>
<dbReference type="InterPro" id="IPR017937">
    <property type="entry name" value="Thioredoxin_CS"/>
</dbReference>
<dbReference type="SUPFAM" id="SSF49785">
    <property type="entry name" value="Galactose-binding domain-like"/>
    <property type="match status" value="1"/>
</dbReference>
<gene>
    <name evidence="6" type="ORF">BD289DRAFT_496026</name>
</gene>
<dbReference type="PROSITE" id="PS00194">
    <property type="entry name" value="THIOREDOXIN_1"/>
    <property type="match status" value="1"/>
</dbReference>
<protein>
    <submittedName>
        <fullName evidence="6">Putative thioredoxin protein</fullName>
    </submittedName>
</protein>
<dbReference type="OrthoDB" id="2121326at2759"/>
<dbReference type="Pfam" id="PF00085">
    <property type="entry name" value="Thioredoxin"/>
    <property type="match status" value="1"/>
</dbReference>
<dbReference type="GO" id="GO:0015035">
    <property type="term" value="F:protein-disulfide reductase activity"/>
    <property type="evidence" value="ECO:0007669"/>
    <property type="project" value="InterPro"/>
</dbReference>
<dbReference type="NCBIfam" id="TIGR01068">
    <property type="entry name" value="thioredoxin"/>
    <property type="match status" value="1"/>
</dbReference>
<evidence type="ECO:0000259" key="4">
    <source>
        <dbReference type="PROSITE" id="PS51352"/>
    </source>
</evidence>
<dbReference type="PRINTS" id="PR00421">
    <property type="entry name" value="THIOREDOXIN"/>
</dbReference>
<name>A0A2T2ZTD1_9PEZI</name>
<evidence type="ECO:0000313" key="7">
    <source>
        <dbReference type="Proteomes" id="UP000241462"/>
    </source>
</evidence>
<feature type="compositionally biased region" description="Gly residues" evidence="3">
    <location>
        <begin position="118"/>
        <end position="131"/>
    </location>
</feature>
<keyword evidence="7" id="KW-1185">Reference proteome</keyword>
<keyword evidence="2" id="KW-1015">Disulfide bond</keyword>
<proteinExistence type="inferred from homology"/>
<feature type="domain" description="PITH" evidence="5">
    <location>
        <begin position="139"/>
        <end position="328"/>
    </location>
</feature>
<feature type="region of interest" description="Disordered" evidence="3">
    <location>
        <begin position="112"/>
        <end position="135"/>
    </location>
</feature>
<dbReference type="SUPFAM" id="SSF52833">
    <property type="entry name" value="Thioredoxin-like"/>
    <property type="match status" value="1"/>
</dbReference>
<dbReference type="GO" id="GO:0005737">
    <property type="term" value="C:cytoplasm"/>
    <property type="evidence" value="ECO:0007669"/>
    <property type="project" value="UniProtKB-ARBA"/>
</dbReference>
<evidence type="ECO:0000256" key="3">
    <source>
        <dbReference type="SAM" id="MobiDB-lite"/>
    </source>
</evidence>
<dbReference type="InterPro" id="IPR005746">
    <property type="entry name" value="Thioredoxin"/>
</dbReference>
<evidence type="ECO:0000256" key="1">
    <source>
        <dbReference type="ARBA" id="ARBA00008987"/>
    </source>
</evidence>
<reference evidence="6 7" key="1">
    <citation type="journal article" date="2018" name="Mycol. Prog.">
        <title>Coniella lustricola, a new species from submerged detritus.</title>
        <authorList>
            <person name="Raudabaugh D.B."/>
            <person name="Iturriaga T."/>
            <person name="Carver A."/>
            <person name="Mondo S."/>
            <person name="Pangilinan J."/>
            <person name="Lipzen A."/>
            <person name="He G."/>
            <person name="Amirebrahimi M."/>
            <person name="Grigoriev I.V."/>
            <person name="Miller A.N."/>
        </authorList>
    </citation>
    <scope>NUCLEOTIDE SEQUENCE [LARGE SCALE GENOMIC DNA]</scope>
    <source>
        <strain evidence="6 7">B22-T-1</strain>
    </source>
</reference>
<organism evidence="6 7">
    <name type="scientific">Coniella lustricola</name>
    <dbReference type="NCBI Taxonomy" id="2025994"/>
    <lineage>
        <taxon>Eukaryota</taxon>
        <taxon>Fungi</taxon>
        <taxon>Dikarya</taxon>
        <taxon>Ascomycota</taxon>
        <taxon>Pezizomycotina</taxon>
        <taxon>Sordariomycetes</taxon>
        <taxon>Sordariomycetidae</taxon>
        <taxon>Diaporthales</taxon>
        <taxon>Schizoparmaceae</taxon>
        <taxon>Coniella</taxon>
    </lineage>
</organism>
<dbReference type="PANTHER" id="PTHR46115">
    <property type="entry name" value="THIOREDOXIN-LIKE PROTEIN 1"/>
    <property type="match status" value="1"/>
</dbReference>
<evidence type="ECO:0000259" key="5">
    <source>
        <dbReference type="PROSITE" id="PS51532"/>
    </source>
</evidence>
<dbReference type="InterPro" id="IPR036249">
    <property type="entry name" value="Thioredoxin-like_sf"/>
</dbReference>
<dbReference type="Gene3D" id="2.60.120.470">
    <property type="entry name" value="PITH domain"/>
    <property type="match status" value="1"/>
</dbReference>
<accession>A0A2T2ZTD1</accession>
<feature type="domain" description="Thioredoxin" evidence="4">
    <location>
        <begin position="1"/>
        <end position="110"/>
    </location>
</feature>
<dbReference type="Gene3D" id="3.40.30.10">
    <property type="entry name" value="Glutaredoxin"/>
    <property type="match status" value="1"/>
</dbReference>
<evidence type="ECO:0000256" key="2">
    <source>
        <dbReference type="ARBA" id="ARBA00023157"/>
    </source>
</evidence>
<sequence length="330" mass="36222">MASPTVHIESAEQFNQLLNSSKIVVADFFADWCGPCKAIAPLYEQLSAQMSQPNLVTFTKVNTEKQQQIASAYAIRSIPTFILFRDGKLVEKVQGADPTKLQSLVRQISQESQNAAAGGSGSSNSGGGGTGSNSALGWRGAGLPRGYTDVTDQLEIPKTELLNFDEEFGNVRVLFDSSKPGALNGGKKTEKDWVVSDTDEQLLLFTPFMSVLKLHTLQITSVADEDEEIMRPKVLKLFTNRPHNLGFDDAEGETPTQLIELKDSDWNQDSTANIPLRFVRFQNINSLVIFVESGEGEGEKTRIDRIRFIGETGEKREMGKLEKIGDDSGA</sequence>
<dbReference type="Proteomes" id="UP000241462">
    <property type="component" value="Unassembled WGS sequence"/>
</dbReference>
<dbReference type="InterPro" id="IPR010400">
    <property type="entry name" value="PITH_dom"/>
</dbReference>
<dbReference type="InterPro" id="IPR037047">
    <property type="entry name" value="PITH_dom_sf"/>
</dbReference>
<dbReference type="Pfam" id="PF06201">
    <property type="entry name" value="PITH"/>
    <property type="match status" value="1"/>
</dbReference>
<evidence type="ECO:0000313" key="6">
    <source>
        <dbReference type="EMBL" id="PSR76021.1"/>
    </source>
</evidence>
<dbReference type="EMBL" id="KZ678732">
    <property type="protein sequence ID" value="PSR76021.1"/>
    <property type="molecule type" value="Genomic_DNA"/>
</dbReference>
<dbReference type="InterPro" id="IPR008979">
    <property type="entry name" value="Galactose-bd-like_sf"/>
</dbReference>
<dbReference type="STRING" id="2025994.A0A2T2ZTD1"/>
<dbReference type="PROSITE" id="PS51352">
    <property type="entry name" value="THIOREDOXIN_2"/>
    <property type="match status" value="1"/>
</dbReference>
<dbReference type="InParanoid" id="A0A2T2ZTD1"/>
<dbReference type="AlphaFoldDB" id="A0A2T2ZTD1"/>
<comment type="similarity">
    <text evidence="1">Belongs to the thioredoxin family.</text>
</comment>